<organism evidence="9 10">
    <name type="scientific">Coraliomargarita algicola</name>
    <dbReference type="NCBI Taxonomy" id="3092156"/>
    <lineage>
        <taxon>Bacteria</taxon>
        <taxon>Pseudomonadati</taxon>
        <taxon>Verrucomicrobiota</taxon>
        <taxon>Opitutia</taxon>
        <taxon>Puniceicoccales</taxon>
        <taxon>Coraliomargaritaceae</taxon>
        <taxon>Coraliomargarita</taxon>
    </lineage>
</organism>
<dbReference type="InterPro" id="IPR006685">
    <property type="entry name" value="MscS_channel_2nd"/>
</dbReference>
<evidence type="ECO:0000256" key="6">
    <source>
        <dbReference type="SAM" id="MobiDB-lite"/>
    </source>
</evidence>
<evidence type="ECO:0000256" key="2">
    <source>
        <dbReference type="ARBA" id="ARBA00022475"/>
    </source>
</evidence>
<dbReference type="Gene3D" id="2.30.30.60">
    <property type="match status" value="1"/>
</dbReference>
<dbReference type="Gene3D" id="3.30.70.100">
    <property type="match status" value="1"/>
</dbReference>
<keyword evidence="4 7" id="KW-1133">Transmembrane helix</keyword>
<keyword evidence="3 7" id="KW-0812">Transmembrane</keyword>
<sequence length="320" mass="35169">MFDFEQIYAAIPKYLPLIVTTTVVVVALRLIQWLWLGRKFDAFSDRKIIPQVLMLLFSLVGVVFVVLSLPVSDTLRAQILSLMGLVMTGVMALSSTTFVANAFAGSMLRLTRSFRVGDYIRIGTQGGRVTERGIFHTEIQTEDRDLTTFPNLFLVTNAVTVVRTSGTIVSATISLGYDLAHARVEELLIEAAKQVELEDPYVHVLELGDFSVTYKVCGFLSDIKVMLTTRSRLKKSILDTLHAANIEIVSPTFMNQRPQKEGVVFIPRACTQADSVSPVDLKTAEELAFDKADDAEAEALMNGEPIGEDDGDSVAGKSAK</sequence>
<dbReference type="RefSeq" id="WP_319831738.1">
    <property type="nucleotide sequence ID" value="NZ_CP138858.1"/>
</dbReference>
<evidence type="ECO:0000313" key="9">
    <source>
        <dbReference type="EMBL" id="WPJ94827.1"/>
    </source>
</evidence>
<feature type="transmembrane region" description="Helical" evidence="7">
    <location>
        <begin position="14"/>
        <end position="36"/>
    </location>
</feature>
<dbReference type="InterPro" id="IPR010920">
    <property type="entry name" value="LSM_dom_sf"/>
</dbReference>
<keyword evidence="2" id="KW-1003">Cell membrane</keyword>
<keyword evidence="5 7" id="KW-0472">Membrane</keyword>
<name>A0ABZ0RH00_9BACT</name>
<feature type="region of interest" description="Disordered" evidence="6">
    <location>
        <begin position="299"/>
        <end position="320"/>
    </location>
</feature>
<protein>
    <submittedName>
        <fullName evidence="9">Mechanosensitive ion channel family protein</fullName>
    </submittedName>
</protein>
<feature type="transmembrane region" description="Helical" evidence="7">
    <location>
        <begin position="79"/>
        <end position="104"/>
    </location>
</feature>
<proteinExistence type="predicted"/>
<dbReference type="InterPro" id="IPR011066">
    <property type="entry name" value="MscS_channel_C_sf"/>
</dbReference>
<dbReference type="PANTHER" id="PTHR30221:SF18">
    <property type="entry name" value="SLL0590 PROTEIN"/>
    <property type="match status" value="1"/>
</dbReference>
<evidence type="ECO:0000256" key="1">
    <source>
        <dbReference type="ARBA" id="ARBA00004651"/>
    </source>
</evidence>
<dbReference type="SUPFAM" id="SSF50182">
    <property type="entry name" value="Sm-like ribonucleoproteins"/>
    <property type="match status" value="1"/>
</dbReference>
<dbReference type="Proteomes" id="UP001324993">
    <property type="component" value="Chromosome"/>
</dbReference>
<dbReference type="InterPro" id="IPR045275">
    <property type="entry name" value="MscS_archaea/bacteria_type"/>
</dbReference>
<evidence type="ECO:0000256" key="3">
    <source>
        <dbReference type="ARBA" id="ARBA00022692"/>
    </source>
</evidence>
<evidence type="ECO:0000256" key="5">
    <source>
        <dbReference type="ARBA" id="ARBA00023136"/>
    </source>
</evidence>
<reference evidence="9 10" key="1">
    <citation type="submission" date="2023-11" db="EMBL/GenBank/DDBJ databases">
        <title>Coraliomargarita sp. nov., isolated from marine algae.</title>
        <authorList>
            <person name="Lee J.K."/>
            <person name="Baek J.H."/>
            <person name="Kim J.M."/>
            <person name="Choi D.G."/>
            <person name="Jeon C.O."/>
        </authorList>
    </citation>
    <scope>NUCLEOTIDE SEQUENCE [LARGE SCALE GENOMIC DNA]</scope>
    <source>
        <strain evidence="9 10">J2-16</strain>
    </source>
</reference>
<evidence type="ECO:0000256" key="7">
    <source>
        <dbReference type="SAM" id="Phobius"/>
    </source>
</evidence>
<accession>A0ABZ0RH00</accession>
<dbReference type="InterPro" id="IPR023408">
    <property type="entry name" value="MscS_beta-dom_sf"/>
</dbReference>
<dbReference type="Pfam" id="PF00924">
    <property type="entry name" value="MS_channel_2nd"/>
    <property type="match status" value="1"/>
</dbReference>
<dbReference type="SUPFAM" id="SSF82689">
    <property type="entry name" value="Mechanosensitive channel protein MscS (YggB), C-terminal domain"/>
    <property type="match status" value="1"/>
</dbReference>
<feature type="transmembrane region" description="Helical" evidence="7">
    <location>
        <begin position="48"/>
        <end position="67"/>
    </location>
</feature>
<evidence type="ECO:0000259" key="8">
    <source>
        <dbReference type="Pfam" id="PF00924"/>
    </source>
</evidence>
<dbReference type="PANTHER" id="PTHR30221">
    <property type="entry name" value="SMALL-CONDUCTANCE MECHANOSENSITIVE CHANNEL"/>
    <property type="match status" value="1"/>
</dbReference>
<evidence type="ECO:0000256" key="4">
    <source>
        <dbReference type="ARBA" id="ARBA00022989"/>
    </source>
</evidence>
<evidence type="ECO:0000313" key="10">
    <source>
        <dbReference type="Proteomes" id="UP001324993"/>
    </source>
</evidence>
<feature type="domain" description="Mechanosensitive ion channel MscS" evidence="8">
    <location>
        <begin position="98"/>
        <end position="159"/>
    </location>
</feature>
<dbReference type="EMBL" id="CP138858">
    <property type="protein sequence ID" value="WPJ94827.1"/>
    <property type="molecule type" value="Genomic_DNA"/>
</dbReference>
<keyword evidence="10" id="KW-1185">Reference proteome</keyword>
<comment type="subcellular location">
    <subcellularLocation>
        <location evidence="1">Cell membrane</location>
        <topology evidence="1">Multi-pass membrane protein</topology>
    </subcellularLocation>
</comment>
<gene>
    <name evidence="9" type="ORF">SH580_15450</name>
</gene>